<dbReference type="PANTHER" id="PTHR30093:SF2">
    <property type="entry name" value="TYPE II SECRETION SYSTEM PROTEIN H"/>
    <property type="match status" value="1"/>
</dbReference>
<reference evidence="2 3" key="1">
    <citation type="journal article" date="2009" name="Stand. Genomic Sci.">
        <title>Complete genome sequence of Pirellula staleyi type strain (ATCC 27377).</title>
        <authorList>
            <person name="Clum A."/>
            <person name="Tindall B.J."/>
            <person name="Sikorski J."/>
            <person name="Ivanova N."/>
            <person name="Mavrommatis K."/>
            <person name="Lucas S."/>
            <person name="Glavina del Rio T."/>
            <person name="Nolan M."/>
            <person name="Chen F."/>
            <person name="Tice H."/>
            <person name="Pitluck S."/>
            <person name="Cheng J.F."/>
            <person name="Chertkov O."/>
            <person name="Brettin T."/>
            <person name="Han C."/>
            <person name="Detter J.C."/>
            <person name="Kuske C."/>
            <person name="Bruce D."/>
            <person name="Goodwin L."/>
            <person name="Ovchinikova G."/>
            <person name="Pati A."/>
            <person name="Mikhailova N."/>
            <person name="Chen A."/>
            <person name="Palaniappan K."/>
            <person name="Land M."/>
            <person name="Hauser L."/>
            <person name="Chang Y.J."/>
            <person name="Jeffries C.D."/>
            <person name="Chain P."/>
            <person name="Rohde M."/>
            <person name="Goker M."/>
            <person name="Bristow J."/>
            <person name="Eisen J.A."/>
            <person name="Markowitz V."/>
            <person name="Hugenholtz P."/>
            <person name="Kyrpides N.C."/>
            <person name="Klenk H.P."/>
            <person name="Lapidus A."/>
        </authorList>
    </citation>
    <scope>NUCLEOTIDE SEQUENCE [LARGE SCALE GENOMIC DNA]</scope>
    <source>
        <strain evidence="3">ATCC 27377 / DSM 6068 / ICPB 4128</strain>
    </source>
</reference>
<gene>
    <name evidence="2" type="ordered locus">Psta_3886</name>
</gene>
<name>D2R156_PIRSD</name>
<dbReference type="SUPFAM" id="SSF54523">
    <property type="entry name" value="Pili subunits"/>
    <property type="match status" value="1"/>
</dbReference>
<dbReference type="PROSITE" id="PS00409">
    <property type="entry name" value="PROKAR_NTER_METHYL"/>
    <property type="match status" value="1"/>
</dbReference>
<feature type="domain" description="DUF1559" evidence="1">
    <location>
        <begin position="40"/>
        <end position="325"/>
    </location>
</feature>
<evidence type="ECO:0000313" key="3">
    <source>
        <dbReference type="Proteomes" id="UP000001887"/>
    </source>
</evidence>
<keyword evidence="3" id="KW-1185">Reference proteome</keyword>
<dbReference type="HOGENOM" id="CLU_041661_0_0_0"/>
<evidence type="ECO:0000313" key="2">
    <source>
        <dbReference type="EMBL" id="ADB18541.1"/>
    </source>
</evidence>
<dbReference type="Pfam" id="PF07963">
    <property type="entry name" value="N_methyl"/>
    <property type="match status" value="1"/>
</dbReference>
<sequence precursor="true">MNALAWRNSNAWRRGFTLVELLVVIAIIGVLVALLLPAVQAARESARRTQCSNNLKQIALGAHNHHDTLGAFPEAVQMSYFTAPQGKRGTGQDVNEQFGPNWAVLMLPYVEQKPLYDSNDIDGYRKTGSQNWRNLKSVVLKTYQCPSDSGGNNVQFSGAGGGWARGSYAANAGPTWWYLTPNGQVPAGGFESDPGWGPAGAVMSANYGARMAEITDGTSNTVMFTEVRSGVEARDIRGTWAIGLPGASIVCAHAIGDCLYPNDNLPHADDIQNCSQFWTADLGPKKRMGCSNADWYNMQAQARSLHGGNICNLAMCDGSIRGVASIVSQRAWYLMNSRCDAQPVDLP</sequence>
<dbReference type="InterPro" id="IPR012902">
    <property type="entry name" value="N_methyl_site"/>
</dbReference>
<accession>D2R156</accession>
<dbReference type="Gene3D" id="3.30.700.10">
    <property type="entry name" value="Glycoprotein, Type 4 Pilin"/>
    <property type="match status" value="1"/>
</dbReference>
<proteinExistence type="predicted"/>
<dbReference type="Pfam" id="PF07596">
    <property type="entry name" value="SBP_bac_10"/>
    <property type="match status" value="1"/>
</dbReference>
<protein>
    <recommendedName>
        <fullName evidence="1">DUF1559 domain-containing protein</fullName>
    </recommendedName>
</protein>
<dbReference type="PANTHER" id="PTHR30093">
    <property type="entry name" value="GENERAL SECRETION PATHWAY PROTEIN G"/>
    <property type="match status" value="1"/>
</dbReference>
<organism evidence="2 3">
    <name type="scientific">Pirellula staleyi (strain ATCC 27377 / DSM 6068 / ICPB 4128)</name>
    <name type="common">Pirella staleyi</name>
    <dbReference type="NCBI Taxonomy" id="530564"/>
    <lineage>
        <taxon>Bacteria</taxon>
        <taxon>Pseudomonadati</taxon>
        <taxon>Planctomycetota</taxon>
        <taxon>Planctomycetia</taxon>
        <taxon>Pirellulales</taxon>
        <taxon>Pirellulaceae</taxon>
        <taxon>Pirellula</taxon>
    </lineage>
</organism>
<dbReference type="OrthoDB" id="275178at2"/>
<dbReference type="InterPro" id="IPR011453">
    <property type="entry name" value="DUF1559"/>
</dbReference>
<dbReference type="NCBIfam" id="TIGR02532">
    <property type="entry name" value="IV_pilin_GFxxxE"/>
    <property type="match status" value="1"/>
</dbReference>
<dbReference type="InterPro" id="IPR045584">
    <property type="entry name" value="Pilin-like"/>
</dbReference>
<dbReference type="STRING" id="530564.Psta_3886"/>
<dbReference type="Proteomes" id="UP000001887">
    <property type="component" value="Chromosome"/>
</dbReference>
<dbReference type="EMBL" id="CP001848">
    <property type="protein sequence ID" value="ADB18541.1"/>
    <property type="molecule type" value="Genomic_DNA"/>
</dbReference>
<dbReference type="eggNOG" id="COG4968">
    <property type="taxonomic scope" value="Bacteria"/>
</dbReference>
<dbReference type="KEGG" id="psl:Psta_3886"/>
<evidence type="ECO:0000259" key="1">
    <source>
        <dbReference type="Pfam" id="PF07596"/>
    </source>
</evidence>
<dbReference type="AlphaFoldDB" id="D2R156"/>